<dbReference type="PRINTS" id="PR00032">
    <property type="entry name" value="HTHARAC"/>
</dbReference>
<dbReference type="SUPFAM" id="SSF46689">
    <property type="entry name" value="Homeodomain-like"/>
    <property type="match status" value="2"/>
</dbReference>
<dbReference type="PROSITE" id="PS00041">
    <property type="entry name" value="HTH_ARAC_FAMILY_1"/>
    <property type="match status" value="1"/>
</dbReference>
<sequence length="154" mass="17674">MGCETLRQVGVLRLRVKKFIDWEQNNHQQFRQKMNIEPSEITITPLDEQFIKKAIDLVEENISDSDFSVEALASELAMARSTLYKKFMAITGLGPAEFIRTIRIKRGRALLETSQMQITEIAYAVGFTTVKSFTMNFKAEYGITPSEFRQQGKQ</sequence>
<dbReference type="Pfam" id="PF12833">
    <property type="entry name" value="HTH_18"/>
    <property type="match status" value="1"/>
</dbReference>
<dbReference type="InterPro" id="IPR009057">
    <property type="entry name" value="Homeodomain-like_sf"/>
</dbReference>
<dbReference type="GO" id="GO:0003700">
    <property type="term" value="F:DNA-binding transcription factor activity"/>
    <property type="evidence" value="ECO:0007669"/>
    <property type="project" value="InterPro"/>
</dbReference>
<keyword evidence="1" id="KW-0805">Transcription regulation</keyword>
<evidence type="ECO:0000256" key="2">
    <source>
        <dbReference type="ARBA" id="ARBA00023125"/>
    </source>
</evidence>
<dbReference type="InterPro" id="IPR020449">
    <property type="entry name" value="Tscrpt_reg_AraC-type_HTH"/>
</dbReference>
<evidence type="ECO:0000313" key="5">
    <source>
        <dbReference type="EMBL" id="SHK34055.1"/>
    </source>
</evidence>
<dbReference type="AlphaFoldDB" id="A0A1M6RNM4"/>
<dbReference type="InterPro" id="IPR018060">
    <property type="entry name" value="HTH_AraC"/>
</dbReference>
<evidence type="ECO:0000256" key="3">
    <source>
        <dbReference type="ARBA" id="ARBA00023163"/>
    </source>
</evidence>
<dbReference type="GO" id="GO:0043565">
    <property type="term" value="F:sequence-specific DNA binding"/>
    <property type="evidence" value="ECO:0007669"/>
    <property type="project" value="InterPro"/>
</dbReference>
<name>A0A1M6RNM4_XYLRU</name>
<dbReference type="SMART" id="SM00342">
    <property type="entry name" value="HTH_ARAC"/>
    <property type="match status" value="1"/>
</dbReference>
<keyword evidence="2" id="KW-0238">DNA-binding</keyword>
<keyword evidence="3" id="KW-0804">Transcription</keyword>
<dbReference type="Gene3D" id="1.10.10.60">
    <property type="entry name" value="Homeodomain-like"/>
    <property type="match status" value="1"/>
</dbReference>
<dbReference type="PANTHER" id="PTHR43280">
    <property type="entry name" value="ARAC-FAMILY TRANSCRIPTIONAL REGULATOR"/>
    <property type="match status" value="1"/>
</dbReference>
<gene>
    <name evidence="5" type="ORF">SAMN05216463_10242</name>
</gene>
<reference evidence="5 6" key="1">
    <citation type="submission" date="2016-11" db="EMBL/GenBank/DDBJ databases">
        <authorList>
            <person name="Jaros S."/>
            <person name="Januszkiewicz K."/>
            <person name="Wedrychowicz H."/>
        </authorList>
    </citation>
    <scope>NUCLEOTIDE SEQUENCE [LARGE SCALE GENOMIC DNA]</scope>
    <source>
        <strain evidence="5 6">KHT3</strain>
    </source>
</reference>
<dbReference type="PROSITE" id="PS01124">
    <property type="entry name" value="HTH_ARAC_FAMILY_2"/>
    <property type="match status" value="1"/>
</dbReference>
<dbReference type="EMBL" id="FRBD01000002">
    <property type="protein sequence ID" value="SHK34055.1"/>
    <property type="molecule type" value="Genomic_DNA"/>
</dbReference>
<evidence type="ECO:0000313" key="6">
    <source>
        <dbReference type="Proteomes" id="UP000184130"/>
    </source>
</evidence>
<organism evidence="5 6">
    <name type="scientific">Xylanibacter ruminicola</name>
    <name type="common">Prevotella ruminicola</name>
    <dbReference type="NCBI Taxonomy" id="839"/>
    <lineage>
        <taxon>Bacteria</taxon>
        <taxon>Pseudomonadati</taxon>
        <taxon>Bacteroidota</taxon>
        <taxon>Bacteroidia</taxon>
        <taxon>Bacteroidales</taxon>
        <taxon>Prevotellaceae</taxon>
        <taxon>Xylanibacter</taxon>
    </lineage>
</organism>
<dbReference type="Proteomes" id="UP000184130">
    <property type="component" value="Unassembled WGS sequence"/>
</dbReference>
<dbReference type="InterPro" id="IPR018062">
    <property type="entry name" value="HTH_AraC-typ_CS"/>
</dbReference>
<evidence type="ECO:0000259" key="4">
    <source>
        <dbReference type="PROSITE" id="PS01124"/>
    </source>
</evidence>
<feature type="domain" description="HTH araC/xylS-type" evidence="4">
    <location>
        <begin position="52"/>
        <end position="151"/>
    </location>
</feature>
<dbReference type="PANTHER" id="PTHR43280:SF2">
    <property type="entry name" value="HTH-TYPE TRANSCRIPTIONAL REGULATOR EXSA"/>
    <property type="match status" value="1"/>
</dbReference>
<proteinExistence type="predicted"/>
<evidence type="ECO:0000256" key="1">
    <source>
        <dbReference type="ARBA" id="ARBA00023015"/>
    </source>
</evidence>
<protein>
    <submittedName>
        <fullName evidence="5">Helix-turn-helix domain-containing protein</fullName>
    </submittedName>
</protein>
<accession>A0A1M6RNM4</accession>